<dbReference type="SUPFAM" id="SSF158639">
    <property type="entry name" value="ENT-like"/>
    <property type="match status" value="1"/>
</dbReference>
<evidence type="ECO:0000259" key="4">
    <source>
        <dbReference type="PROSITE" id="PS51138"/>
    </source>
</evidence>
<protein>
    <recommendedName>
        <fullName evidence="4">ENT domain-containing protein</fullName>
    </recommendedName>
</protein>
<keyword evidence="2" id="KW-0539">Nucleus</keyword>
<feature type="compositionally biased region" description="Basic and acidic residues" evidence="3">
    <location>
        <begin position="237"/>
        <end position="249"/>
    </location>
</feature>
<dbReference type="Proteomes" id="UP000324705">
    <property type="component" value="Chromosome 1B"/>
</dbReference>
<evidence type="ECO:0000313" key="6">
    <source>
        <dbReference type="Proteomes" id="UP000324705"/>
    </source>
</evidence>
<dbReference type="SMART" id="SM01191">
    <property type="entry name" value="ENT"/>
    <property type="match status" value="1"/>
</dbReference>
<name>A0A9R0QK51_TRITD</name>
<evidence type="ECO:0000256" key="1">
    <source>
        <dbReference type="ARBA" id="ARBA00004123"/>
    </source>
</evidence>
<comment type="subcellular location">
    <subcellularLocation>
        <location evidence="1">Nucleus</location>
    </subcellularLocation>
</comment>
<evidence type="ECO:0000256" key="3">
    <source>
        <dbReference type="SAM" id="MobiDB-lite"/>
    </source>
</evidence>
<dbReference type="InterPro" id="IPR005491">
    <property type="entry name" value="ENT_dom"/>
</dbReference>
<dbReference type="InterPro" id="IPR036142">
    <property type="entry name" value="ENT_dom-like_sf"/>
</dbReference>
<dbReference type="PANTHER" id="PTHR33432">
    <property type="entry name" value="PROTEIN EMSY-LIKE 4"/>
    <property type="match status" value="1"/>
</dbReference>
<dbReference type="Pfam" id="PF03735">
    <property type="entry name" value="ENT"/>
    <property type="match status" value="1"/>
</dbReference>
<dbReference type="Gramene" id="TRITD1Bv1G013940.1">
    <property type="protein sequence ID" value="TRITD1Bv1G013940.1"/>
    <property type="gene ID" value="TRITD1Bv1G013940"/>
</dbReference>
<feature type="region of interest" description="Disordered" evidence="3">
    <location>
        <begin position="237"/>
        <end position="360"/>
    </location>
</feature>
<dbReference type="GO" id="GO:0005634">
    <property type="term" value="C:nucleus"/>
    <property type="evidence" value="ECO:0007669"/>
    <property type="project" value="UniProtKB-SubCell"/>
</dbReference>
<dbReference type="InterPro" id="IPR033485">
    <property type="entry name" value="EMSY-LIKE_plant"/>
</dbReference>
<feature type="domain" description="ENT" evidence="4">
    <location>
        <begin position="358"/>
        <end position="416"/>
    </location>
</feature>
<feature type="compositionally biased region" description="Low complexity" evidence="3">
    <location>
        <begin position="269"/>
        <end position="297"/>
    </location>
</feature>
<proteinExistence type="predicted"/>
<reference evidence="5 6" key="1">
    <citation type="submission" date="2017-09" db="EMBL/GenBank/DDBJ databases">
        <authorList>
            <consortium name="International Durum Wheat Genome Sequencing Consortium (IDWGSC)"/>
            <person name="Milanesi L."/>
        </authorList>
    </citation>
    <scope>NUCLEOTIDE SEQUENCE [LARGE SCALE GENOMIC DNA]</scope>
    <source>
        <strain evidence="6">cv. Svevo</strain>
    </source>
</reference>
<keyword evidence="6" id="KW-1185">Reference proteome</keyword>
<gene>
    <name evidence="5" type="ORF">TRITD_1Bv1G013940</name>
</gene>
<accession>A0A9R0QK51</accession>
<dbReference type="Gene3D" id="1.10.1240.40">
    <property type="entry name" value="ENT domain"/>
    <property type="match status" value="1"/>
</dbReference>
<dbReference type="PROSITE" id="PS51138">
    <property type="entry name" value="ENT"/>
    <property type="match status" value="1"/>
</dbReference>
<organism evidence="5 6">
    <name type="scientific">Triticum turgidum subsp. durum</name>
    <name type="common">Durum wheat</name>
    <name type="synonym">Triticum durum</name>
    <dbReference type="NCBI Taxonomy" id="4567"/>
    <lineage>
        <taxon>Eukaryota</taxon>
        <taxon>Viridiplantae</taxon>
        <taxon>Streptophyta</taxon>
        <taxon>Embryophyta</taxon>
        <taxon>Tracheophyta</taxon>
        <taxon>Spermatophyta</taxon>
        <taxon>Magnoliopsida</taxon>
        <taxon>Liliopsida</taxon>
        <taxon>Poales</taxon>
        <taxon>Poaceae</taxon>
        <taxon>BOP clade</taxon>
        <taxon>Pooideae</taxon>
        <taxon>Triticodae</taxon>
        <taxon>Triticeae</taxon>
        <taxon>Triticinae</taxon>
        <taxon>Triticum</taxon>
    </lineage>
</organism>
<dbReference type="EMBL" id="LT934112">
    <property type="protein sequence ID" value="VAH12975.1"/>
    <property type="molecule type" value="Genomic_DNA"/>
</dbReference>
<evidence type="ECO:0000313" key="5">
    <source>
        <dbReference type="EMBL" id="VAH12975.1"/>
    </source>
</evidence>
<sequence>MRGDRSAMRVTRGMHLEAKIFIDAAGEVYAWRAGEVIWGNGHSYVLRWFDGGPDSERIRRTDVRPLPDPSVKLPADLAAGDSVEVLHSNLWKRAKVVGAAGHGQFEVKIAGSTEVLAADLSVLRPRMAYEGGEKGWVVIQKGEKIPVESAQPWRPVAGKNIKSKANINGGGKFAAHATNLNLGKTKRSNYAVDADIVRDVKRFQGNVFLAKREPAARYHDNNIEVMDVHPSHYLKKREQETSNHDKPNNEEIDVVGGGTDSDSDDDSNSSKSDPSSSDGDSSSGSSSGGSNSNSNGGARAVPPTAEHCQENQEVQSPPSCKEEEQDSGERTESRGSAGMRHRPAADEEEEQNEQVEEHDHRVHGLELEAYVSVMKAFYFTGPLTWAKEELLSDLRLQLHVSSDEHLQAIWRLKGKK</sequence>
<evidence type="ECO:0000256" key="2">
    <source>
        <dbReference type="ARBA" id="ARBA00023242"/>
    </source>
</evidence>
<dbReference type="AlphaFoldDB" id="A0A9R0QK51"/>
<dbReference type="GO" id="GO:0050832">
    <property type="term" value="P:defense response to fungus"/>
    <property type="evidence" value="ECO:0007669"/>
    <property type="project" value="InterPro"/>
</dbReference>
<dbReference type="PANTHER" id="PTHR33432:SF35">
    <property type="entry name" value="OS01G0611200 PROTEIN"/>
    <property type="match status" value="1"/>
</dbReference>
<dbReference type="OMA" id="ESICECP"/>